<keyword evidence="1" id="KW-0812">Transmembrane</keyword>
<evidence type="ECO:0000313" key="3">
    <source>
        <dbReference type="EMBL" id="QPO25867.1"/>
    </source>
</evidence>
<name>A0A116MTG4_STRSU</name>
<accession>A0A116MTG4</accession>
<evidence type="ECO:0000313" key="2">
    <source>
        <dbReference type="EMBL" id="CYV19760.1"/>
    </source>
</evidence>
<dbReference type="EMBL" id="FIHM01000006">
    <property type="protein sequence ID" value="CYV19760.1"/>
    <property type="molecule type" value="Genomic_DNA"/>
</dbReference>
<reference evidence="2 4" key="1">
    <citation type="submission" date="2016-02" db="EMBL/GenBank/DDBJ databases">
        <authorList>
            <consortium name="Pathogen Informatics"/>
        </authorList>
    </citation>
    <scope>NUCLEOTIDE SEQUENCE [LARGE SCALE GENOMIC DNA]</scope>
    <source>
        <strain evidence="2 4">LSS64</strain>
    </source>
</reference>
<dbReference type="RefSeq" id="WP_029173059.1">
    <property type="nucleotide sequence ID" value="NZ_CEDT01000025.1"/>
</dbReference>
<dbReference type="Proteomes" id="UP000074850">
    <property type="component" value="Unassembled WGS sequence"/>
</dbReference>
<evidence type="ECO:0000313" key="4">
    <source>
        <dbReference type="Proteomes" id="UP000074850"/>
    </source>
</evidence>
<organism evidence="2 4">
    <name type="scientific">Streptococcus suis</name>
    <dbReference type="NCBI Taxonomy" id="1307"/>
    <lineage>
        <taxon>Bacteria</taxon>
        <taxon>Bacillati</taxon>
        <taxon>Bacillota</taxon>
        <taxon>Bacilli</taxon>
        <taxon>Lactobacillales</taxon>
        <taxon>Streptococcaceae</taxon>
        <taxon>Streptococcus</taxon>
    </lineage>
</organism>
<dbReference type="Proteomes" id="UP000594569">
    <property type="component" value="Chromosome"/>
</dbReference>
<dbReference type="EMBL" id="CP065430">
    <property type="protein sequence ID" value="QPO25867.1"/>
    <property type="molecule type" value="Genomic_DNA"/>
</dbReference>
<dbReference type="AlphaFoldDB" id="A0A116MTG4"/>
<evidence type="ECO:0000313" key="5">
    <source>
        <dbReference type="Proteomes" id="UP000594569"/>
    </source>
</evidence>
<evidence type="ECO:0000256" key="1">
    <source>
        <dbReference type="SAM" id="Phobius"/>
    </source>
</evidence>
<protein>
    <submittedName>
        <fullName evidence="2">Accessory secretory protein Asp4</fullName>
    </submittedName>
</protein>
<feature type="transmembrane region" description="Helical" evidence="1">
    <location>
        <begin position="34"/>
        <end position="58"/>
    </location>
</feature>
<sequence length="59" mass="7106">MGHEHPLKESIEQRLEEERYVIPKKKKEKKRFNFQLIVTISILISLGLIILQILQFFLK</sequence>
<gene>
    <name evidence="2" type="primary">asp4</name>
    <name evidence="2" type="ORF">ERS132426_00501</name>
    <name evidence="3" type="ORF">I5V48_07645</name>
</gene>
<proteinExistence type="predicted"/>
<keyword evidence="1" id="KW-0472">Membrane</keyword>
<keyword evidence="1" id="KW-1133">Transmembrane helix</keyword>
<reference evidence="3 5" key="2">
    <citation type="submission" date="2020-12" db="EMBL/GenBank/DDBJ databases">
        <title>Nonconservative transfer and diversity of a new family of integrative and conjugative elements associated with antibiotic resistance in zoonotic pathogen Streptococcus suis.</title>
        <authorList>
            <person name="Huang J."/>
        </authorList>
    </citation>
    <scope>NUCLEOTIDE SEQUENCE [LARGE SCALE GENOMIC DNA]</scope>
    <source>
        <strain evidence="3 5">YZDH1</strain>
    </source>
</reference>